<keyword evidence="1" id="KW-0472">Membrane</keyword>
<dbReference type="STRING" id="1798652.A3A43_01835"/>
<keyword evidence="1" id="KW-1133">Transmembrane helix</keyword>
<protein>
    <submittedName>
        <fullName evidence="2">Uncharacterized protein</fullName>
    </submittedName>
</protein>
<dbReference type="Proteomes" id="UP000178495">
    <property type="component" value="Unassembled WGS sequence"/>
</dbReference>
<sequence>MFKEILNKLVKALKRSGSESRNTKDYPRGYSDKELGDLIDRYGDLSVDNATFGPAYFSKATLGLIELHSRQNSRIAYLTLSVAAIALIVSIYAMKLTQQQTEYSAIQSIPEQIKQAQIREAAIERCKQSPELNESGLYNTKTGEAAPCSEVLRTFAK</sequence>
<dbReference type="AlphaFoldDB" id="A0A1G2CI54"/>
<organism evidence="2 3">
    <name type="scientific">Candidatus Liptonbacteria bacterium RIFCSPLOWO2_01_FULL_56_20</name>
    <dbReference type="NCBI Taxonomy" id="1798652"/>
    <lineage>
        <taxon>Bacteria</taxon>
        <taxon>Candidatus Liptoniibacteriota</taxon>
    </lineage>
</organism>
<comment type="caution">
    <text evidence="2">The sequence shown here is derived from an EMBL/GenBank/DDBJ whole genome shotgun (WGS) entry which is preliminary data.</text>
</comment>
<evidence type="ECO:0000313" key="2">
    <source>
        <dbReference type="EMBL" id="OGZ00907.1"/>
    </source>
</evidence>
<dbReference type="EMBL" id="MHLC01000025">
    <property type="protein sequence ID" value="OGZ00907.1"/>
    <property type="molecule type" value="Genomic_DNA"/>
</dbReference>
<keyword evidence="1" id="KW-0812">Transmembrane</keyword>
<evidence type="ECO:0000256" key="1">
    <source>
        <dbReference type="SAM" id="Phobius"/>
    </source>
</evidence>
<reference evidence="2 3" key="1">
    <citation type="journal article" date="2016" name="Nat. Commun.">
        <title>Thousands of microbial genomes shed light on interconnected biogeochemical processes in an aquifer system.</title>
        <authorList>
            <person name="Anantharaman K."/>
            <person name="Brown C.T."/>
            <person name="Hug L.A."/>
            <person name="Sharon I."/>
            <person name="Castelle C.J."/>
            <person name="Probst A.J."/>
            <person name="Thomas B.C."/>
            <person name="Singh A."/>
            <person name="Wilkins M.J."/>
            <person name="Karaoz U."/>
            <person name="Brodie E.L."/>
            <person name="Williams K.H."/>
            <person name="Hubbard S.S."/>
            <person name="Banfield J.F."/>
        </authorList>
    </citation>
    <scope>NUCLEOTIDE SEQUENCE [LARGE SCALE GENOMIC DNA]</scope>
</reference>
<gene>
    <name evidence="2" type="ORF">A3A43_01835</name>
</gene>
<accession>A0A1G2CI54</accession>
<evidence type="ECO:0000313" key="3">
    <source>
        <dbReference type="Proteomes" id="UP000178495"/>
    </source>
</evidence>
<name>A0A1G2CI54_9BACT</name>
<feature type="transmembrane region" description="Helical" evidence="1">
    <location>
        <begin position="75"/>
        <end position="94"/>
    </location>
</feature>
<proteinExistence type="predicted"/>